<evidence type="ECO:0000313" key="1">
    <source>
        <dbReference type="Proteomes" id="UP000095286"/>
    </source>
</evidence>
<accession>A0AC35U3Z4</accession>
<dbReference type="Proteomes" id="UP000095286">
    <property type="component" value="Unplaced"/>
</dbReference>
<evidence type="ECO:0000313" key="2">
    <source>
        <dbReference type="WBParaSite" id="RSKR_0000728500.1"/>
    </source>
</evidence>
<sequence length="142" mass="16102">MSSNQENISNFGQQDQNAPDVLNIDQEPSLLLALDKAESLVKNLYESWRCQIVGNKNFAIFIDNNDAIWNVSRAGFIKLLDHLETSIPSTTHIMMCFNKFKTFDLLAGVPRALHCIGFKTVHPDNYPLEIDSSEYLVMVLKI</sequence>
<dbReference type="WBParaSite" id="RSKR_0000728500.1">
    <property type="protein sequence ID" value="RSKR_0000728500.1"/>
    <property type="gene ID" value="RSKR_0000728500"/>
</dbReference>
<organism evidence="1 2">
    <name type="scientific">Rhabditophanes sp. KR3021</name>
    <dbReference type="NCBI Taxonomy" id="114890"/>
    <lineage>
        <taxon>Eukaryota</taxon>
        <taxon>Metazoa</taxon>
        <taxon>Ecdysozoa</taxon>
        <taxon>Nematoda</taxon>
        <taxon>Chromadorea</taxon>
        <taxon>Rhabditida</taxon>
        <taxon>Tylenchina</taxon>
        <taxon>Panagrolaimomorpha</taxon>
        <taxon>Strongyloidoidea</taxon>
        <taxon>Alloionematidae</taxon>
        <taxon>Rhabditophanes</taxon>
    </lineage>
</organism>
<proteinExistence type="predicted"/>
<protein>
    <submittedName>
        <fullName evidence="2">Ornithine decarboxylase antizyme</fullName>
    </submittedName>
</protein>
<name>A0AC35U3Z4_9BILA</name>
<reference evidence="2" key="1">
    <citation type="submission" date="2016-11" db="UniProtKB">
        <authorList>
            <consortium name="WormBaseParasite"/>
        </authorList>
    </citation>
    <scope>IDENTIFICATION</scope>
    <source>
        <strain evidence="2">KR3021</strain>
    </source>
</reference>